<dbReference type="RefSeq" id="WP_344953157.1">
    <property type="nucleotide sequence ID" value="NZ_BAAAZR010000063.1"/>
</dbReference>
<gene>
    <name evidence="1" type="ORF">GCM10022226_80650</name>
</gene>
<sequence>MPEADSVSLDPDGPLLRAQHHVNITITALLAARRTRADLTPVHQVLDDLHAAARAALAALRTSTAPPESITAITRGLLGV</sequence>
<reference evidence="2" key="1">
    <citation type="journal article" date="2019" name="Int. J. Syst. Evol. Microbiol.">
        <title>The Global Catalogue of Microorganisms (GCM) 10K type strain sequencing project: providing services to taxonomists for standard genome sequencing and annotation.</title>
        <authorList>
            <consortium name="The Broad Institute Genomics Platform"/>
            <consortium name="The Broad Institute Genome Sequencing Center for Infectious Disease"/>
            <person name="Wu L."/>
            <person name="Ma J."/>
        </authorList>
    </citation>
    <scope>NUCLEOTIDE SEQUENCE [LARGE SCALE GENOMIC DNA]</scope>
    <source>
        <strain evidence="2">JCM 16908</strain>
    </source>
</reference>
<name>A0ABP7JIF8_9ACTN</name>
<dbReference type="EMBL" id="BAAAZR010000063">
    <property type="protein sequence ID" value="GAA3845318.1"/>
    <property type="molecule type" value="Genomic_DNA"/>
</dbReference>
<evidence type="ECO:0000313" key="1">
    <source>
        <dbReference type="EMBL" id="GAA3845318.1"/>
    </source>
</evidence>
<comment type="caution">
    <text evidence="1">The sequence shown here is derived from an EMBL/GenBank/DDBJ whole genome shotgun (WGS) entry which is preliminary data.</text>
</comment>
<evidence type="ECO:0000313" key="2">
    <source>
        <dbReference type="Proteomes" id="UP001500888"/>
    </source>
</evidence>
<organism evidence="1 2">
    <name type="scientific">Sphaerisporangium flaviroseum</name>
    <dbReference type="NCBI Taxonomy" id="509199"/>
    <lineage>
        <taxon>Bacteria</taxon>
        <taxon>Bacillati</taxon>
        <taxon>Actinomycetota</taxon>
        <taxon>Actinomycetes</taxon>
        <taxon>Streptosporangiales</taxon>
        <taxon>Streptosporangiaceae</taxon>
        <taxon>Sphaerisporangium</taxon>
    </lineage>
</organism>
<protein>
    <submittedName>
        <fullName evidence="1">Uncharacterized protein</fullName>
    </submittedName>
</protein>
<accession>A0ABP7JIF8</accession>
<dbReference type="Proteomes" id="UP001500888">
    <property type="component" value="Unassembled WGS sequence"/>
</dbReference>
<proteinExistence type="predicted"/>
<keyword evidence="2" id="KW-1185">Reference proteome</keyword>